<gene>
    <name evidence="1" type="ORF">AhaeAN43_12350</name>
</gene>
<reference evidence="1 2" key="1">
    <citation type="submission" date="2018-08" db="EMBL/GenBank/DDBJ databases">
        <title>Analysis of the genomic diversity of Mexican Acinetobacter haemolyticus clinical isolates.</title>
        <authorList>
            <person name="Castro-Jaimes S."/>
            <person name="Cevallos M.A."/>
        </authorList>
    </citation>
    <scope>NUCLEOTIDE SEQUENCE [LARGE SCALE GENOMIC DNA]</scope>
    <source>
        <strain evidence="1 2">AN43</strain>
    </source>
</reference>
<protein>
    <submittedName>
        <fullName evidence="1">Uncharacterized protein</fullName>
    </submittedName>
</protein>
<name>A0A6A8BCL3_ACIHA</name>
<organism evidence="1 2">
    <name type="scientific">Acinetobacter haemolyticus</name>
    <dbReference type="NCBI Taxonomy" id="29430"/>
    <lineage>
        <taxon>Bacteria</taxon>
        <taxon>Pseudomonadati</taxon>
        <taxon>Pseudomonadota</taxon>
        <taxon>Gammaproteobacteria</taxon>
        <taxon>Moraxellales</taxon>
        <taxon>Moraxellaceae</taxon>
        <taxon>Acinetobacter</taxon>
    </lineage>
</organism>
<evidence type="ECO:0000313" key="1">
    <source>
        <dbReference type="EMBL" id="QHI14097.1"/>
    </source>
</evidence>
<dbReference type="RefSeq" id="WP_005091445.1">
    <property type="nucleotide sequence ID" value="NZ_CP031972.1"/>
</dbReference>
<sequence length="824" mass="97316">MGMELTKIDVDRRIRDIAEVLRIFLQLHGREVNSEVIYALDTFYELALRRQFGEEIADKRQKQLIDFIKKLFDPERNDVAQLDYIKQHYQQILSTKPSRTDDSIFGFHPFSTCYPQVNALILLPKNWRIFFNVLAQNLSRFWMHRYAFDGSEELLIRQWLNNFPAMLDNTWLKMYRDLEYFKERFDQSYNESNKVKVLCLKLGYCLDPLIDPIRIHGAQLEWAKNRTLHHLNIFRYEVKSNERILTSFLKLDFGSHYDFSVFGIFVFKNQKTESMDSIKNEVEKIWEKTYLNLPLYEQNSRFFDGKEYSTQEIQRNKYRELVYKPYCERIIHNVRSGVIAKDSEKYNLFIRTTLNYVINSSALFELWIAGKECKRYFCCENEGLIYKPQTIKQNTKTPKKPRKRSEPIVEKFEFGLWKYFKYIKLRTMEKKSIKNIEFIYGNLVDRYPQIDPQVWQYLMELEAFVYLLAKWKQLPINPDNTSARSKKDDRGTDLQKLYMIFFQKIDASKLFLERLFSHYGFVFSPSVLITSIALCKIQDELNYQEFSKPSGAQLIRLCADIRQLLDQPLSNFANDLRHYLGQNPNNEFKTHVLPSLNQYIETLYQSGKKAKTLSALIKSNQEQASRAKSQYETYWTQKKAFAGENIFISCEVKCAHFASNFKAIDHIFKTTIDKLNKDTSIQLLAYLGCWDILGHAAQINSANITFLFSVCKRDIAMKMDFIQHFMQKLEFVCKKYNDTQTESDDQVSITQTEDRFSTLVIRKLKAGLMQGEEKATIDAWFHYVSQKPSYLKILLDGEIKRAIKGSSNYKGRLILGSIVDNRSL</sequence>
<proteinExistence type="predicted"/>
<evidence type="ECO:0000313" key="2">
    <source>
        <dbReference type="Proteomes" id="UP000463868"/>
    </source>
</evidence>
<dbReference type="EMBL" id="CP031976">
    <property type="protein sequence ID" value="QHI14097.1"/>
    <property type="molecule type" value="Genomic_DNA"/>
</dbReference>
<dbReference type="Proteomes" id="UP000463868">
    <property type="component" value="Chromosome"/>
</dbReference>
<accession>A0A6A8BCL3</accession>
<dbReference type="AlphaFoldDB" id="A0A6A8BCL3"/>